<protein>
    <submittedName>
        <fullName evidence="1">Uncharacterized protein</fullName>
    </submittedName>
</protein>
<dbReference type="EMBL" id="AUZZ01007342">
    <property type="protein sequence ID" value="EQD42800.1"/>
    <property type="molecule type" value="Genomic_DNA"/>
</dbReference>
<gene>
    <name evidence="1" type="ORF">B2A_10176</name>
</gene>
<proteinExistence type="predicted"/>
<comment type="caution">
    <text evidence="1">The sequence shown here is derived from an EMBL/GenBank/DDBJ whole genome shotgun (WGS) entry which is preliminary data.</text>
</comment>
<evidence type="ECO:0000313" key="1">
    <source>
        <dbReference type="EMBL" id="EQD42800.1"/>
    </source>
</evidence>
<name>T1AL57_9ZZZZ</name>
<feature type="non-terminal residue" evidence="1">
    <location>
        <position position="212"/>
    </location>
</feature>
<accession>T1AL57</accession>
<reference evidence="1" key="1">
    <citation type="submission" date="2013-08" db="EMBL/GenBank/DDBJ databases">
        <authorList>
            <person name="Mendez C."/>
            <person name="Richter M."/>
            <person name="Ferrer M."/>
            <person name="Sanchez J."/>
        </authorList>
    </citation>
    <scope>NUCLEOTIDE SEQUENCE</scope>
</reference>
<sequence>MLLPVRRAGQRRWRLIEVKAASEVKDVHREDVAIQCYTARQAGVDLAGAALAHVDTVWVYPGGGDYDGLLQEVDLTREVRQQIAAVEDWIDQARRVVAQPRMPEIETGPQCHTPYECGFLSFCQSQETQPEHPTTLIPGKRRAALVALMEQRHDLALQEVPDALLSDRQRRVKHCTLRNEVAHDLRGARADLQHALPHYYLDFETVQFAVPI</sequence>
<reference evidence="1" key="2">
    <citation type="journal article" date="2014" name="ISME J.">
        <title>Microbial stratification in low pH oxic and suboxic macroscopic growths along an acid mine drainage.</title>
        <authorList>
            <person name="Mendez-Garcia C."/>
            <person name="Mesa V."/>
            <person name="Sprenger R.R."/>
            <person name="Richter M."/>
            <person name="Diez M.S."/>
            <person name="Solano J."/>
            <person name="Bargiela R."/>
            <person name="Golyshina O.V."/>
            <person name="Manteca A."/>
            <person name="Ramos J.L."/>
            <person name="Gallego J.R."/>
            <person name="Llorente I."/>
            <person name="Martins Dos Santos V.A."/>
            <person name="Jensen O.N."/>
            <person name="Pelaez A.I."/>
            <person name="Sanchez J."/>
            <person name="Ferrer M."/>
        </authorList>
    </citation>
    <scope>NUCLEOTIDE SEQUENCE</scope>
</reference>
<dbReference type="AlphaFoldDB" id="T1AL57"/>
<organism evidence="1">
    <name type="scientific">mine drainage metagenome</name>
    <dbReference type="NCBI Taxonomy" id="410659"/>
    <lineage>
        <taxon>unclassified sequences</taxon>
        <taxon>metagenomes</taxon>
        <taxon>ecological metagenomes</taxon>
    </lineage>
</organism>